<name>A0A0C9UZT6_SPHS4</name>
<evidence type="ECO:0000313" key="3">
    <source>
        <dbReference type="Proteomes" id="UP000054279"/>
    </source>
</evidence>
<sequence length="173" mass="19379">MPGGRPKKYNTPEEAHQGRLASKSAYRQRNLEEERAKSRSRTRKAAVQACQLREQNASTVPVESSSTVITLKDGPSDSKKASPSVGFGRKSFTPVTPDLDAYFPRRYQTHISGVKELGWDLLKPIVKERVTLLTECEDEAIRLVQLAYENFYGISGLPLNQANEILDEMRGLI</sequence>
<dbReference type="EMBL" id="KN837256">
    <property type="protein sequence ID" value="KIJ30685.1"/>
    <property type="molecule type" value="Genomic_DNA"/>
</dbReference>
<organism evidence="2 3">
    <name type="scientific">Sphaerobolus stellatus (strain SS14)</name>
    <dbReference type="NCBI Taxonomy" id="990650"/>
    <lineage>
        <taxon>Eukaryota</taxon>
        <taxon>Fungi</taxon>
        <taxon>Dikarya</taxon>
        <taxon>Basidiomycota</taxon>
        <taxon>Agaricomycotina</taxon>
        <taxon>Agaricomycetes</taxon>
        <taxon>Phallomycetidae</taxon>
        <taxon>Geastrales</taxon>
        <taxon>Sphaerobolaceae</taxon>
        <taxon>Sphaerobolus</taxon>
    </lineage>
</organism>
<feature type="region of interest" description="Disordered" evidence="1">
    <location>
        <begin position="1"/>
        <end position="85"/>
    </location>
</feature>
<proteinExistence type="predicted"/>
<reference evidence="2 3" key="1">
    <citation type="submission" date="2014-06" db="EMBL/GenBank/DDBJ databases">
        <title>Evolutionary Origins and Diversification of the Mycorrhizal Mutualists.</title>
        <authorList>
            <consortium name="DOE Joint Genome Institute"/>
            <consortium name="Mycorrhizal Genomics Consortium"/>
            <person name="Kohler A."/>
            <person name="Kuo A."/>
            <person name="Nagy L.G."/>
            <person name="Floudas D."/>
            <person name="Copeland A."/>
            <person name="Barry K.W."/>
            <person name="Cichocki N."/>
            <person name="Veneault-Fourrey C."/>
            <person name="LaButti K."/>
            <person name="Lindquist E.A."/>
            <person name="Lipzen A."/>
            <person name="Lundell T."/>
            <person name="Morin E."/>
            <person name="Murat C."/>
            <person name="Riley R."/>
            <person name="Ohm R."/>
            <person name="Sun H."/>
            <person name="Tunlid A."/>
            <person name="Henrissat B."/>
            <person name="Grigoriev I.V."/>
            <person name="Hibbett D.S."/>
            <person name="Martin F."/>
        </authorList>
    </citation>
    <scope>NUCLEOTIDE SEQUENCE [LARGE SCALE GENOMIC DNA]</scope>
    <source>
        <strain evidence="2 3">SS14</strain>
    </source>
</reference>
<dbReference type="HOGENOM" id="CLU_1548589_0_0_1"/>
<evidence type="ECO:0000313" key="2">
    <source>
        <dbReference type="EMBL" id="KIJ30685.1"/>
    </source>
</evidence>
<dbReference type="AlphaFoldDB" id="A0A0C9UZT6"/>
<dbReference type="Proteomes" id="UP000054279">
    <property type="component" value="Unassembled WGS sequence"/>
</dbReference>
<protein>
    <submittedName>
        <fullName evidence="2">Uncharacterized protein</fullName>
    </submittedName>
</protein>
<feature type="compositionally biased region" description="Polar residues" evidence="1">
    <location>
        <begin position="53"/>
        <end position="69"/>
    </location>
</feature>
<evidence type="ECO:0000256" key="1">
    <source>
        <dbReference type="SAM" id="MobiDB-lite"/>
    </source>
</evidence>
<gene>
    <name evidence="2" type="ORF">M422DRAFT_53663</name>
</gene>
<accession>A0A0C9UZT6</accession>
<keyword evidence="3" id="KW-1185">Reference proteome</keyword>